<dbReference type="GO" id="GO:0030688">
    <property type="term" value="C:preribosome, small subunit precursor"/>
    <property type="evidence" value="ECO:0007669"/>
    <property type="project" value="TreeGrafter"/>
</dbReference>
<evidence type="ECO:0000256" key="2">
    <source>
        <dbReference type="SAM" id="MobiDB-lite"/>
    </source>
</evidence>
<accession>A0AAD8P611</accession>
<feature type="region of interest" description="Disordered" evidence="2">
    <location>
        <begin position="378"/>
        <end position="398"/>
    </location>
</feature>
<evidence type="ECO:0000313" key="3">
    <source>
        <dbReference type="EMBL" id="KAK1433624.1"/>
    </source>
</evidence>
<feature type="compositionally biased region" description="Acidic residues" evidence="2">
    <location>
        <begin position="57"/>
        <end position="87"/>
    </location>
</feature>
<dbReference type="PANTHER" id="PTHR21531">
    <property type="entry name" value="LOW-TEMPERATURE VIABILITY PROTEIN LTV1-RELATED"/>
    <property type="match status" value="1"/>
</dbReference>
<feature type="compositionally biased region" description="Basic residues" evidence="2">
    <location>
        <begin position="440"/>
        <end position="449"/>
    </location>
</feature>
<comment type="similarity">
    <text evidence="1">Belongs to the LTV1 family.</text>
</comment>
<evidence type="ECO:0008006" key="5">
    <source>
        <dbReference type="Google" id="ProtNLM"/>
    </source>
</evidence>
<dbReference type="GO" id="GO:0000056">
    <property type="term" value="P:ribosomal small subunit export from nucleus"/>
    <property type="evidence" value="ECO:0007669"/>
    <property type="project" value="TreeGrafter"/>
</dbReference>
<feature type="region of interest" description="Disordered" evidence="2">
    <location>
        <begin position="421"/>
        <end position="484"/>
    </location>
</feature>
<dbReference type="GO" id="GO:0005634">
    <property type="term" value="C:nucleus"/>
    <property type="evidence" value="ECO:0007669"/>
    <property type="project" value="TreeGrafter"/>
</dbReference>
<comment type="caution">
    <text evidence="3">The sequence shown here is derived from an EMBL/GenBank/DDBJ whole genome shotgun (WGS) entry which is preliminary data.</text>
</comment>
<sequence>MGRKKKFIDKKKAATFQLISRDSSDPNYSESPSGDRVFVRVDGNSEKPFFDEHVDDVNDDDDNDDGIFDDALEDNSGDELNGQDETTEQQLPGGSSLPDHIRREIVELGFPDDGYNYLVHLREIRNTGAGSSFYQNPKAKLDQPRDVKAYDASRIEVSKANDEDSYKNSIYGVAVKTVPVKIQKAIDPEVAALLDDSDQSRFGSDVEDLEEDFVINANLPDESEDIELEEKLTVTEVSNANSKKHEYNATHSQDVIMHNIDSSETLVGAKPRERRPLDEQFDQLELQEYGTYSESEKLNGIPSEIDGSYKLLSNDKNIEEEPISLETAADLRPRCMQFAEQFENEYEDDKEDVFLEESRDESEGWDCETVITTYSNLDNHPGKIEAPGGRRKKKLSETVSKAFSTPTHVIALKGKEKLPVDFLPHNRTSAADGVKDKSKPKNMPHPRKKLGQESKEEKKERKAAVKEEKREAKRAKKDLKGLYKSEAQQAQKVAAFTGPSSIHLM</sequence>
<dbReference type="GO" id="GO:0005829">
    <property type="term" value="C:cytosol"/>
    <property type="evidence" value="ECO:0007669"/>
    <property type="project" value="TreeGrafter"/>
</dbReference>
<evidence type="ECO:0000313" key="4">
    <source>
        <dbReference type="Proteomes" id="UP001229421"/>
    </source>
</evidence>
<name>A0AAD8P611_TARER</name>
<dbReference type="EMBL" id="JAUHHV010000002">
    <property type="protein sequence ID" value="KAK1433624.1"/>
    <property type="molecule type" value="Genomic_DNA"/>
</dbReference>
<protein>
    <recommendedName>
        <fullName evidence="5">Protein LTV1 homolog</fullName>
    </recommendedName>
</protein>
<reference evidence="3" key="1">
    <citation type="journal article" date="2023" name="bioRxiv">
        <title>Improved chromosome-level genome assembly for marigold (Tagetes erecta).</title>
        <authorList>
            <person name="Jiang F."/>
            <person name="Yuan L."/>
            <person name="Wang S."/>
            <person name="Wang H."/>
            <person name="Xu D."/>
            <person name="Wang A."/>
            <person name="Fan W."/>
        </authorList>
    </citation>
    <scope>NUCLEOTIDE SEQUENCE</scope>
    <source>
        <strain evidence="3">WSJ</strain>
        <tissue evidence="3">Leaf</tissue>
    </source>
</reference>
<keyword evidence="4" id="KW-1185">Reference proteome</keyword>
<evidence type="ECO:0000256" key="1">
    <source>
        <dbReference type="ARBA" id="ARBA00009078"/>
    </source>
</evidence>
<feature type="compositionally biased region" description="Basic and acidic residues" evidence="2">
    <location>
        <begin position="450"/>
        <end position="471"/>
    </location>
</feature>
<feature type="compositionally biased region" description="Basic and acidic residues" evidence="2">
    <location>
        <begin position="47"/>
        <end position="56"/>
    </location>
</feature>
<organism evidence="3 4">
    <name type="scientific">Tagetes erecta</name>
    <name type="common">African marigold</name>
    <dbReference type="NCBI Taxonomy" id="13708"/>
    <lineage>
        <taxon>Eukaryota</taxon>
        <taxon>Viridiplantae</taxon>
        <taxon>Streptophyta</taxon>
        <taxon>Embryophyta</taxon>
        <taxon>Tracheophyta</taxon>
        <taxon>Spermatophyta</taxon>
        <taxon>Magnoliopsida</taxon>
        <taxon>eudicotyledons</taxon>
        <taxon>Gunneridae</taxon>
        <taxon>Pentapetalae</taxon>
        <taxon>asterids</taxon>
        <taxon>campanulids</taxon>
        <taxon>Asterales</taxon>
        <taxon>Asteraceae</taxon>
        <taxon>Asteroideae</taxon>
        <taxon>Heliantheae alliance</taxon>
        <taxon>Tageteae</taxon>
        <taxon>Tagetes</taxon>
    </lineage>
</organism>
<dbReference type="GO" id="GO:0042274">
    <property type="term" value="P:ribosomal small subunit biogenesis"/>
    <property type="evidence" value="ECO:0007669"/>
    <property type="project" value="InterPro"/>
</dbReference>
<dbReference type="PANTHER" id="PTHR21531:SF0">
    <property type="entry name" value="PROTEIN LTV1 HOMOLOG"/>
    <property type="match status" value="1"/>
</dbReference>
<dbReference type="Pfam" id="PF04180">
    <property type="entry name" value="LTV"/>
    <property type="match status" value="1"/>
</dbReference>
<proteinExistence type="inferred from homology"/>
<dbReference type="InterPro" id="IPR007307">
    <property type="entry name" value="Ltv1"/>
</dbReference>
<feature type="region of interest" description="Disordered" evidence="2">
    <location>
        <begin position="47"/>
        <end position="98"/>
    </location>
</feature>
<dbReference type="Proteomes" id="UP001229421">
    <property type="component" value="Unassembled WGS sequence"/>
</dbReference>
<dbReference type="AlphaFoldDB" id="A0AAD8P611"/>
<gene>
    <name evidence="3" type="ORF">QVD17_10537</name>
</gene>